<name>A0ACC2C521_DIPCM</name>
<gene>
    <name evidence="1" type="ORF">O6H91_12G096100</name>
</gene>
<sequence>MLEEALTREPEVPEELPIRESEAPMTELEPMQRRSTRIKKVPSKFDDMVLLAHESHEEPNCYKAASRSEDQNHWMKAMEEEMDSIEKNHAWDLVKLPDGRFEIINF</sequence>
<comment type="caution">
    <text evidence="1">The sequence shown here is derived from an EMBL/GenBank/DDBJ whole genome shotgun (WGS) entry which is preliminary data.</text>
</comment>
<keyword evidence="2" id="KW-1185">Reference proteome</keyword>
<evidence type="ECO:0000313" key="2">
    <source>
        <dbReference type="Proteomes" id="UP001162992"/>
    </source>
</evidence>
<reference evidence="2" key="1">
    <citation type="journal article" date="2024" name="Proc. Natl. Acad. Sci. U.S.A.">
        <title>Extraordinary preservation of gene collinearity over three hundred million years revealed in homosporous lycophytes.</title>
        <authorList>
            <person name="Li C."/>
            <person name="Wickell D."/>
            <person name="Kuo L.Y."/>
            <person name="Chen X."/>
            <person name="Nie B."/>
            <person name="Liao X."/>
            <person name="Peng D."/>
            <person name="Ji J."/>
            <person name="Jenkins J."/>
            <person name="Williams M."/>
            <person name="Shu S."/>
            <person name="Plott C."/>
            <person name="Barry K."/>
            <person name="Rajasekar S."/>
            <person name="Grimwood J."/>
            <person name="Han X."/>
            <person name="Sun S."/>
            <person name="Hou Z."/>
            <person name="He W."/>
            <person name="Dai G."/>
            <person name="Sun C."/>
            <person name="Schmutz J."/>
            <person name="Leebens-Mack J.H."/>
            <person name="Li F.W."/>
            <person name="Wang L."/>
        </authorList>
    </citation>
    <scope>NUCLEOTIDE SEQUENCE [LARGE SCALE GENOMIC DNA]</scope>
    <source>
        <strain evidence="2">cv. PW_Plant_1</strain>
    </source>
</reference>
<dbReference type="Proteomes" id="UP001162992">
    <property type="component" value="Chromosome 12"/>
</dbReference>
<protein>
    <submittedName>
        <fullName evidence="1">Uncharacterized protein</fullName>
    </submittedName>
</protein>
<accession>A0ACC2C521</accession>
<dbReference type="EMBL" id="CM055103">
    <property type="protein sequence ID" value="KAJ7537075.1"/>
    <property type="molecule type" value="Genomic_DNA"/>
</dbReference>
<organism evidence="1 2">
    <name type="scientific">Diphasiastrum complanatum</name>
    <name type="common">Issler's clubmoss</name>
    <name type="synonym">Lycopodium complanatum</name>
    <dbReference type="NCBI Taxonomy" id="34168"/>
    <lineage>
        <taxon>Eukaryota</taxon>
        <taxon>Viridiplantae</taxon>
        <taxon>Streptophyta</taxon>
        <taxon>Embryophyta</taxon>
        <taxon>Tracheophyta</taxon>
        <taxon>Lycopodiopsida</taxon>
        <taxon>Lycopodiales</taxon>
        <taxon>Lycopodiaceae</taxon>
        <taxon>Lycopodioideae</taxon>
        <taxon>Diphasiastrum</taxon>
    </lineage>
</organism>
<proteinExistence type="predicted"/>
<evidence type="ECO:0000313" key="1">
    <source>
        <dbReference type="EMBL" id="KAJ7537075.1"/>
    </source>
</evidence>